<dbReference type="EMBL" id="CM042884">
    <property type="protein sequence ID" value="KAI4369897.1"/>
    <property type="molecule type" value="Genomic_DNA"/>
</dbReference>
<reference evidence="2" key="1">
    <citation type="journal article" date="2023" name="Front. Plant Sci.">
        <title>Chromosomal-level genome assembly of Melastoma candidum provides insights into trichome evolution.</title>
        <authorList>
            <person name="Zhong Y."/>
            <person name="Wu W."/>
            <person name="Sun C."/>
            <person name="Zou P."/>
            <person name="Liu Y."/>
            <person name="Dai S."/>
            <person name="Zhou R."/>
        </authorList>
    </citation>
    <scope>NUCLEOTIDE SEQUENCE [LARGE SCALE GENOMIC DNA]</scope>
</reference>
<dbReference type="Proteomes" id="UP001057402">
    <property type="component" value="Chromosome 5"/>
</dbReference>
<protein>
    <submittedName>
        <fullName evidence="1">Uncharacterized protein</fullName>
    </submittedName>
</protein>
<gene>
    <name evidence="1" type="ORF">MLD38_018292</name>
</gene>
<keyword evidence="2" id="KW-1185">Reference proteome</keyword>
<organism evidence="1 2">
    <name type="scientific">Melastoma candidum</name>
    <dbReference type="NCBI Taxonomy" id="119954"/>
    <lineage>
        <taxon>Eukaryota</taxon>
        <taxon>Viridiplantae</taxon>
        <taxon>Streptophyta</taxon>
        <taxon>Embryophyta</taxon>
        <taxon>Tracheophyta</taxon>
        <taxon>Spermatophyta</taxon>
        <taxon>Magnoliopsida</taxon>
        <taxon>eudicotyledons</taxon>
        <taxon>Gunneridae</taxon>
        <taxon>Pentapetalae</taxon>
        <taxon>rosids</taxon>
        <taxon>malvids</taxon>
        <taxon>Myrtales</taxon>
        <taxon>Melastomataceae</taxon>
        <taxon>Melastomatoideae</taxon>
        <taxon>Melastomateae</taxon>
        <taxon>Melastoma</taxon>
    </lineage>
</organism>
<evidence type="ECO:0000313" key="2">
    <source>
        <dbReference type="Proteomes" id="UP001057402"/>
    </source>
</evidence>
<sequence>MAEDHKSSVLRFIQWTGVNDELPERYSFKDSYSDIVTTSLQSDRIERGRVTCTLTVEPCHLNNFGGLHGGFVAAVAERVSIACARTVVSEDRELFLGELGISYLSSATQNAMVTVDGSIIRSGRNVTTVAVDFMLGDTGKLVYTTRATFYTTPMAKL</sequence>
<proteinExistence type="predicted"/>
<evidence type="ECO:0000313" key="1">
    <source>
        <dbReference type="EMBL" id="KAI4369897.1"/>
    </source>
</evidence>
<name>A0ACB9QSU6_9MYRT</name>
<comment type="caution">
    <text evidence="1">The sequence shown here is derived from an EMBL/GenBank/DDBJ whole genome shotgun (WGS) entry which is preliminary data.</text>
</comment>
<accession>A0ACB9QSU6</accession>